<comment type="cofactor">
    <cofactor evidence="1">
        <name>FAD</name>
        <dbReference type="ChEBI" id="CHEBI:57692"/>
    </cofactor>
</comment>
<evidence type="ECO:0000256" key="3">
    <source>
        <dbReference type="ARBA" id="ARBA00022827"/>
    </source>
</evidence>
<dbReference type="SUPFAM" id="SSF63380">
    <property type="entry name" value="Riboflavin synthase domain-like"/>
    <property type="match status" value="1"/>
</dbReference>
<evidence type="ECO:0000256" key="4">
    <source>
        <dbReference type="ARBA" id="ARBA00023002"/>
    </source>
</evidence>
<dbReference type="Pfam" id="PF00175">
    <property type="entry name" value="NAD_binding_1"/>
    <property type="match status" value="1"/>
</dbReference>
<dbReference type="HOGENOM" id="CLU_060137_0_0_1"/>
<dbReference type="GO" id="GO:0010181">
    <property type="term" value="F:FMN binding"/>
    <property type="evidence" value="ECO:0007669"/>
    <property type="project" value="TreeGrafter"/>
</dbReference>
<evidence type="ECO:0000259" key="7">
    <source>
        <dbReference type="Pfam" id="PF00667"/>
    </source>
</evidence>
<dbReference type="AlphaFoldDB" id="A0A0B2UIV3"/>
<dbReference type="STRING" id="1354746.A0A0B2UIV3"/>
<dbReference type="OrthoDB" id="1856718at2759"/>
<dbReference type="FunCoup" id="A0A0B2UIV3">
    <property type="interactions" value="65"/>
</dbReference>
<dbReference type="PANTHER" id="PTHR19384:SF17">
    <property type="entry name" value="NADPH--CYTOCHROME P450 REDUCTASE"/>
    <property type="match status" value="1"/>
</dbReference>
<keyword evidence="3" id="KW-0274">FAD</keyword>
<proteinExistence type="predicted"/>
<dbReference type="Proteomes" id="UP000031056">
    <property type="component" value="Unassembled WGS sequence"/>
</dbReference>
<dbReference type="EC" id="1.6.2.4" evidence="5"/>
<dbReference type="GO" id="GO:0050660">
    <property type="term" value="F:flavin adenine dinucleotide binding"/>
    <property type="evidence" value="ECO:0007669"/>
    <property type="project" value="TreeGrafter"/>
</dbReference>
<dbReference type="RefSeq" id="XP_014563029.1">
    <property type="nucleotide sequence ID" value="XM_014707543.1"/>
</dbReference>
<dbReference type="InterPro" id="IPR003097">
    <property type="entry name" value="CysJ-like_FAD-binding"/>
</dbReference>
<dbReference type="InterPro" id="IPR017938">
    <property type="entry name" value="Riboflavin_synthase-like_b-brl"/>
</dbReference>
<dbReference type="Gene3D" id="1.20.990.10">
    <property type="entry name" value="NADPH-cytochrome p450 Reductase, Chain A, domain 3"/>
    <property type="match status" value="1"/>
</dbReference>
<evidence type="ECO:0000256" key="5">
    <source>
        <dbReference type="ARBA" id="ARBA00023797"/>
    </source>
</evidence>
<protein>
    <recommendedName>
        <fullName evidence="5">NADPH--hemoprotein reductase</fullName>
        <ecNumber evidence="5">1.6.2.4</ecNumber>
    </recommendedName>
</protein>
<dbReference type="PANTHER" id="PTHR19384">
    <property type="entry name" value="NITRIC OXIDE SYNTHASE-RELATED"/>
    <property type="match status" value="1"/>
</dbReference>
<comment type="caution">
    <text evidence="8">The sequence shown here is derived from an EMBL/GenBank/DDBJ whole genome shotgun (WGS) entry which is preliminary data.</text>
</comment>
<keyword evidence="9" id="KW-1185">Reference proteome</keyword>
<keyword evidence="2" id="KW-0285">Flavoprotein</keyword>
<organism evidence="8 9">
    <name type="scientific">Ordospora colligata OC4</name>
    <dbReference type="NCBI Taxonomy" id="1354746"/>
    <lineage>
        <taxon>Eukaryota</taxon>
        <taxon>Fungi</taxon>
        <taxon>Fungi incertae sedis</taxon>
        <taxon>Microsporidia</taxon>
        <taxon>Ordosporidae</taxon>
        <taxon>Ordospora</taxon>
    </lineage>
</organism>
<dbReference type="InterPro" id="IPR001433">
    <property type="entry name" value="OxRdtase_FAD/NAD-bd"/>
</dbReference>
<dbReference type="Gene3D" id="3.40.50.80">
    <property type="entry name" value="Nucleotide-binding domain of ferredoxin-NADP reductase (FNR) module"/>
    <property type="match status" value="1"/>
</dbReference>
<dbReference type="Gene3D" id="2.40.30.10">
    <property type="entry name" value="Translation factors"/>
    <property type="match status" value="1"/>
</dbReference>
<dbReference type="VEuPathDB" id="MicrosporidiaDB:M896_110150"/>
<feature type="domain" description="Sulfite reductase [NADPH] flavoprotein alpha-component-like FAD-binding" evidence="7">
    <location>
        <begin position="77"/>
        <end position="217"/>
    </location>
</feature>
<gene>
    <name evidence="8" type="ORF">M896_110150</name>
</gene>
<dbReference type="GeneID" id="26262486"/>
<evidence type="ECO:0000256" key="2">
    <source>
        <dbReference type="ARBA" id="ARBA00022630"/>
    </source>
</evidence>
<dbReference type="EMBL" id="JOKQ01000011">
    <property type="protein sequence ID" value="KHN68987.1"/>
    <property type="molecule type" value="Genomic_DNA"/>
</dbReference>
<dbReference type="GO" id="GO:0003958">
    <property type="term" value="F:NADPH-hemoprotein reductase activity"/>
    <property type="evidence" value="ECO:0007669"/>
    <property type="project" value="UniProtKB-EC"/>
</dbReference>
<dbReference type="GO" id="GO:0005829">
    <property type="term" value="C:cytosol"/>
    <property type="evidence" value="ECO:0007669"/>
    <property type="project" value="TreeGrafter"/>
</dbReference>
<name>A0A0B2UIV3_9MICR</name>
<reference evidence="8 9" key="1">
    <citation type="journal article" date="2014" name="MBio">
        <title>The Ordospora colligata genome; evolution of extreme reduction in microsporidia and host-to-parasite horizontal gene transfer.</title>
        <authorList>
            <person name="Pombert J.-F."/>
            <person name="Haag K.L."/>
            <person name="Beidas S."/>
            <person name="Ebert D."/>
            <person name="Keeling P.J."/>
        </authorList>
    </citation>
    <scope>NUCLEOTIDE SEQUENCE [LARGE SCALE GENOMIC DNA]</scope>
    <source>
        <strain evidence="8 9">OC4</strain>
    </source>
</reference>
<dbReference type="InterPro" id="IPR023173">
    <property type="entry name" value="NADPH_Cyt_P450_Rdtase_alpha"/>
</dbReference>
<accession>A0A0B2UIV3</accession>
<evidence type="ECO:0000259" key="6">
    <source>
        <dbReference type="Pfam" id="PF00175"/>
    </source>
</evidence>
<keyword evidence="4" id="KW-0560">Oxidoreductase</keyword>
<dbReference type="SUPFAM" id="SSF52343">
    <property type="entry name" value="Ferredoxin reductase-like, C-terminal NADP-linked domain"/>
    <property type="match status" value="1"/>
</dbReference>
<dbReference type="InParanoid" id="A0A0B2UIV3"/>
<dbReference type="InterPro" id="IPR039261">
    <property type="entry name" value="FNR_nucleotide-bd"/>
</dbReference>
<feature type="domain" description="Oxidoreductase FAD/NAD(P)-binding" evidence="6">
    <location>
        <begin position="277"/>
        <end position="373"/>
    </location>
</feature>
<evidence type="ECO:0000313" key="9">
    <source>
        <dbReference type="Proteomes" id="UP000031056"/>
    </source>
</evidence>
<evidence type="ECO:0000313" key="8">
    <source>
        <dbReference type="EMBL" id="KHN68987.1"/>
    </source>
</evidence>
<evidence type="ECO:0000256" key="1">
    <source>
        <dbReference type="ARBA" id="ARBA00001974"/>
    </source>
</evidence>
<sequence>MSLGYNAVKFRYNANYTINGNMKFNEVQIERVNTECYERKLFSTTLGVDEYHKTHIMHVSKLGSKWRDVYNVKLEKRFDYVSGDSIGMICPNSDELVNEIMKMLEIDDFVCKIVREGSEAFNYVGSVREFFKHHFDFSGHPKRSFMLRLSALCDTEENKKYVEYLCSNQGANDYLRMSSQWNNVIDFLKTFGIKPELGELIGECGLVKPRYFSLINKNGSDSEILVGITSKQFDSFMRYGHVSDYLINLNGVGEVEVNLRRNLLFRLSSETKKIMAICTGTGVAPFISFAKNFKAHQSIWIVYGFRDEEDDIYKEMANNEEVVCENKVKISKVMSSRGIYVTDYLKANMNDIKEYVDSECIIYVCGRMDMQREVFEIFKNEIPKTVEDKRVVFDQWR</sequence>
<dbReference type="Pfam" id="PF00667">
    <property type="entry name" value="FAD_binding_1"/>
    <property type="match status" value="1"/>
</dbReference>